<reference evidence="4" key="1">
    <citation type="submission" date="2016-11" db="EMBL/GenBank/DDBJ databases">
        <authorList>
            <person name="Varghese N."/>
            <person name="Submissions S."/>
        </authorList>
    </citation>
    <scope>NUCLEOTIDE SEQUENCE [LARGE SCALE GENOMIC DNA]</scope>
    <source>
        <strain evidence="4">313</strain>
    </source>
</reference>
<dbReference type="InterPro" id="IPR050261">
    <property type="entry name" value="FrsA_esterase"/>
</dbReference>
<dbReference type="GO" id="GO:0052689">
    <property type="term" value="F:carboxylic ester hydrolase activity"/>
    <property type="evidence" value="ECO:0007669"/>
    <property type="project" value="UniProtKB-ARBA"/>
</dbReference>
<dbReference type="Pfam" id="PF00326">
    <property type="entry name" value="Peptidase_S9"/>
    <property type="match status" value="1"/>
</dbReference>
<proteinExistence type="predicted"/>
<dbReference type="GO" id="GO:0008236">
    <property type="term" value="F:serine-type peptidase activity"/>
    <property type="evidence" value="ECO:0007669"/>
    <property type="project" value="InterPro"/>
</dbReference>
<evidence type="ECO:0000313" key="3">
    <source>
        <dbReference type="EMBL" id="SIO10962.1"/>
    </source>
</evidence>
<dbReference type="PANTHER" id="PTHR22946">
    <property type="entry name" value="DIENELACTONE HYDROLASE DOMAIN-CONTAINING PROTEIN-RELATED"/>
    <property type="match status" value="1"/>
</dbReference>
<name>A0A1N6GU10_9LACT</name>
<feature type="domain" description="Peptidase S9 prolyl oligopeptidase catalytic" evidence="2">
    <location>
        <begin position="91"/>
        <end position="238"/>
    </location>
</feature>
<dbReference type="SUPFAM" id="SSF53474">
    <property type="entry name" value="alpha/beta-Hydrolases"/>
    <property type="match status" value="1"/>
</dbReference>
<dbReference type="eggNOG" id="COG1073">
    <property type="taxonomic scope" value="Bacteria"/>
</dbReference>
<dbReference type="GO" id="GO:0006508">
    <property type="term" value="P:proteolysis"/>
    <property type="evidence" value="ECO:0007669"/>
    <property type="project" value="InterPro"/>
</dbReference>
<dbReference type="PANTHER" id="PTHR22946:SF9">
    <property type="entry name" value="POLYKETIDE TRANSFERASE AF380"/>
    <property type="match status" value="1"/>
</dbReference>
<dbReference type="Gene3D" id="3.40.50.1820">
    <property type="entry name" value="alpha/beta hydrolase"/>
    <property type="match status" value="1"/>
</dbReference>
<protein>
    <recommendedName>
        <fullName evidence="2">Peptidase S9 prolyl oligopeptidase catalytic domain-containing protein</fullName>
    </recommendedName>
</protein>
<gene>
    <name evidence="3" type="ORF">SAMN05878443_1421</name>
</gene>
<accession>A0A1N6GU10</accession>
<dbReference type="InterPro" id="IPR001375">
    <property type="entry name" value="Peptidase_S9_cat"/>
</dbReference>
<dbReference type="STRING" id="28230.SAMN05878443_1421"/>
<organism evidence="3 4">
    <name type="scientific">Carnobacterium alterfunditum</name>
    <dbReference type="NCBI Taxonomy" id="28230"/>
    <lineage>
        <taxon>Bacteria</taxon>
        <taxon>Bacillati</taxon>
        <taxon>Bacillota</taxon>
        <taxon>Bacilli</taxon>
        <taxon>Lactobacillales</taxon>
        <taxon>Carnobacteriaceae</taxon>
        <taxon>Carnobacterium</taxon>
    </lineage>
</organism>
<dbReference type="EMBL" id="FSRN01000001">
    <property type="protein sequence ID" value="SIO10962.1"/>
    <property type="molecule type" value="Genomic_DNA"/>
</dbReference>
<dbReference type="AlphaFoldDB" id="A0A1N6GU10"/>
<keyword evidence="4" id="KW-1185">Reference proteome</keyword>
<evidence type="ECO:0000259" key="2">
    <source>
        <dbReference type="Pfam" id="PF00326"/>
    </source>
</evidence>
<keyword evidence="1" id="KW-0378">Hydrolase</keyword>
<sequence length="253" mass="28744">MITVEHKSINGIPILEVVLTERLNEILPTVVFYHGWTNLKESSLVHGYEIAKKGFRALIPEAYLHGERSKGIPVEERSLEFWDVVQHNIIEFPAIIDHYVKAGLTDQSRVGVSGLSMGGMTASAILTQYPWLKTAVVLMGSPSPISFSKWLLSSKWQTGAEIDFESKQFAPAIESLKIISLDLQPEKIAGKFIHFWHDEDDDLVPYQPTFDFYKKIKNQDYGKHVSFTTTESYGHHVPHMISVETAEFFDKHL</sequence>
<dbReference type="InterPro" id="IPR029058">
    <property type="entry name" value="AB_hydrolase_fold"/>
</dbReference>
<dbReference type="RefSeq" id="WP_034548505.1">
    <property type="nucleotide sequence ID" value="NZ_FSRN01000001.1"/>
</dbReference>
<evidence type="ECO:0000313" key="4">
    <source>
        <dbReference type="Proteomes" id="UP000184758"/>
    </source>
</evidence>
<evidence type="ECO:0000256" key="1">
    <source>
        <dbReference type="ARBA" id="ARBA00022801"/>
    </source>
</evidence>
<dbReference type="Proteomes" id="UP000184758">
    <property type="component" value="Unassembled WGS sequence"/>
</dbReference>